<dbReference type="Proteomes" id="UP001291999">
    <property type="component" value="Unassembled WGS sequence"/>
</dbReference>
<organism evidence="3 4">
    <name type="scientific">Nocardioides renjunii</name>
    <dbReference type="NCBI Taxonomy" id="3095075"/>
    <lineage>
        <taxon>Bacteria</taxon>
        <taxon>Bacillati</taxon>
        <taxon>Actinomycetota</taxon>
        <taxon>Actinomycetes</taxon>
        <taxon>Propionibacteriales</taxon>
        <taxon>Nocardioidaceae</taxon>
        <taxon>Nocardioides</taxon>
    </lineage>
</organism>
<evidence type="ECO:0000256" key="2">
    <source>
        <dbReference type="SAM" id="SignalP"/>
    </source>
</evidence>
<dbReference type="RefSeq" id="WP_322423090.1">
    <property type="nucleotide sequence ID" value="NZ_JAXQPW010000001.1"/>
</dbReference>
<dbReference type="EMBL" id="JAXQPW010000001">
    <property type="protein sequence ID" value="MDZ5660621.1"/>
    <property type="molecule type" value="Genomic_DNA"/>
</dbReference>
<evidence type="ECO:0000313" key="3">
    <source>
        <dbReference type="EMBL" id="MDZ5660621.1"/>
    </source>
</evidence>
<feature type="region of interest" description="Disordered" evidence="1">
    <location>
        <begin position="34"/>
        <end position="92"/>
    </location>
</feature>
<sequence length="206" mass="19736">MTTLTSPSSHRSSGRTAAALLAGLALAAGLTACGSEGADTATDPAGSSSSPTPSETPTETPAQTESPTDEPTESTPTDAGGGAAATIPATGSAGVTEASLVSATEGGGATSTMAFALDGDQAVADFVTGLGAGLPDIVAATVRDLAQQTPDATPYGAVVAVGCEAPTGVTIEAGEAGFEVVPQLPKATVQCLAPVTYVVVFAAPDA</sequence>
<feature type="signal peptide" evidence="2">
    <location>
        <begin position="1"/>
        <end position="27"/>
    </location>
</feature>
<reference evidence="3 4" key="1">
    <citation type="submission" date="2023-11" db="EMBL/GenBank/DDBJ databases">
        <title>Novel species in genus Nocardioides.</title>
        <authorList>
            <person name="Zhou H."/>
        </authorList>
    </citation>
    <scope>NUCLEOTIDE SEQUENCE [LARGE SCALE GENOMIC DNA]</scope>
    <source>
        <strain evidence="3 4">S-58</strain>
    </source>
</reference>
<evidence type="ECO:0000313" key="4">
    <source>
        <dbReference type="Proteomes" id="UP001291999"/>
    </source>
</evidence>
<keyword evidence="4" id="KW-1185">Reference proteome</keyword>
<protein>
    <recommendedName>
        <fullName evidence="5">Lipoprotein</fullName>
    </recommendedName>
</protein>
<name>A0ABU5K6M2_9ACTN</name>
<feature type="chain" id="PRO_5047298580" description="Lipoprotein" evidence="2">
    <location>
        <begin position="28"/>
        <end position="206"/>
    </location>
</feature>
<feature type="compositionally biased region" description="Low complexity" evidence="1">
    <location>
        <begin position="73"/>
        <end position="92"/>
    </location>
</feature>
<accession>A0ABU5K6M2</accession>
<evidence type="ECO:0000256" key="1">
    <source>
        <dbReference type="SAM" id="MobiDB-lite"/>
    </source>
</evidence>
<gene>
    <name evidence="3" type="ORF">SFC79_02495</name>
</gene>
<keyword evidence="2" id="KW-0732">Signal</keyword>
<evidence type="ECO:0008006" key="5">
    <source>
        <dbReference type="Google" id="ProtNLM"/>
    </source>
</evidence>
<comment type="caution">
    <text evidence="3">The sequence shown here is derived from an EMBL/GenBank/DDBJ whole genome shotgun (WGS) entry which is preliminary data.</text>
</comment>
<feature type="compositionally biased region" description="Low complexity" evidence="1">
    <location>
        <begin position="40"/>
        <end position="66"/>
    </location>
</feature>
<proteinExistence type="predicted"/>